<protein>
    <submittedName>
        <fullName evidence="2">Uncharacterized protein</fullName>
    </submittedName>
</protein>
<gene>
    <name evidence="2" type="ORF">SARC_13240</name>
</gene>
<feature type="compositionally biased region" description="Basic and acidic residues" evidence="1">
    <location>
        <begin position="1"/>
        <end position="11"/>
    </location>
</feature>
<dbReference type="EMBL" id="KQ244652">
    <property type="protein sequence ID" value="KNC74205.1"/>
    <property type="molecule type" value="Genomic_DNA"/>
</dbReference>
<reference evidence="2 3" key="1">
    <citation type="submission" date="2011-02" db="EMBL/GenBank/DDBJ databases">
        <title>The Genome Sequence of Sphaeroforma arctica JP610.</title>
        <authorList>
            <consortium name="The Broad Institute Genome Sequencing Platform"/>
            <person name="Russ C."/>
            <person name="Cuomo C."/>
            <person name="Young S.K."/>
            <person name="Zeng Q."/>
            <person name="Gargeya S."/>
            <person name="Alvarado L."/>
            <person name="Berlin A."/>
            <person name="Chapman S.B."/>
            <person name="Chen Z."/>
            <person name="Freedman E."/>
            <person name="Gellesch M."/>
            <person name="Goldberg J."/>
            <person name="Griggs A."/>
            <person name="Gujja S."/>
            <person name="Heilman E."/>
            <person name="Heiman D."/>
            <person name="Howarth C."/>
            <person name="Mehta T."/>
            <person name="Neiman D."/>
            <person name="Pearson M."/>
            <person name="Roberts A."/>
            <person name="Saif S."/>
            <person name="Shea T."/>
            <person name="Shenoy N."/>
            <person name="Sisk P."/>
            <person name="Stolte C."/>
            <person name="Sykes S."/>
            <person name="White J."/>
            <person name="Yandava C."/>
            <person name="Burger G."/>
            <person name="Gray M.W."/>
            <person name="Holland P.W.H."/>
            <person name="King N."/>
            <person name="Lang F.B.F."/>
            <person name="Roger A.J."/>
            <person name="Ruiz-Trillo I."/>
            <person name="Haas B."/>
            <person name="Nusbaum C."/>
            <person name="Birren B."/>
        </authorList>
    </citation>
    <scope>NUCLEOTIDE SEQUENCE [LARGE SCALE GENOMIC DNA]</scope>
    <source>
        <strain evidence="2 3">JP610</strain>
    </source>
</reference>
<accession>A0A0L0FBS9</accession>
<name>A0A0L0FBS9_9EUKA</name>
<feature type="compositionally biased region" description="Basic and acidic residues" evidence="1">
    <location>
        <begin position="43"/>
        <end position="52"/>
    </location>
</feature>
<dbReference type="AlphaFoldDB" id="A0A0L0FBS9"/>
<dbReference type="Proteomes" id="UP000054560">
    <property type="component" value="Unassembled WGS sequence"/>
</dbReference>
<proteinExistence type="predicted"/>
<evidence type="ECO:0000313" key="2">
    <source>
        <dbReference type="EMBL" id="KNC74205.1"/>
    </source>
</evidence>
<feature type="region of interest" description="Disordered" evidence="1">
    <location>
        <begin position="1"/>
        <end position="52"/>
    </location>
</feature>
<keyword evidence="3" id="KW-1185">Reference proteome</keyword>
<organism evidence="2 3">
    <name type="scientific">Sphaeroforma arctica JP610</name>
    <dbReference type="NCBI Taxonomy" id="667725"/>
    <lineage>
        <taxon>Eukaryota</taxon>
        <taxon>Ichthyosporea</taxon>
        <taxon>Ichthyophonida</taxon>
        <taxon>Sphaeroforma</taxon>
    </lineage>
</organism>
<evidence type="ECO:0000313" key="3">
    <source>
        <dbReference type="Proteomes" id="UP000054560"/>
    </source>
</evidence>
<evidence type="ECO:0000256" key="1">
    <source>
        <dbReference type="SAM" id="MobiDB-lite"/>
    </source>
</evidence>
<sequence length="112" mass="13115">MIKSKLNDGRKVPNPNLRPRGSILKPELSSGELPDTVENQEEGQERRVRFSDRVKKGKAIPLSEYARTPWPTEKFNTTSYNNMVKWMSDYKRIEMKVHADSSEYTHYLESIR</sequence>
<dbReference type="RefSeq" id="XP_014148107.1">
    <property type="nucleotide sequence ID" value="XM_014292632.1"/>
</dbReference>
<dbReference type="GeneID" id="25913744"/>